<dbReference type="FunCoup" id="A0A1Y5TYD3">
    <property type="interactions" value="405"/>
</dbReference>
<dbReference type="AlphaFoldDB" id="A0A1Y5TYD3"/>
<dbReference type="Pfam" id="PF12146">
    <property type="entry name" value="Hydrolase_4"/>
    <property type="match status" value="1"/>
</dbReference>
<keyword evidence="2" id="KW-0378">Hydrolase</keyword>
<dbReference type="PANTHER" id="PTHR12277">
    <property type="entry name" value="ALPHA/BETA HYDROLASE DOMAIN-CONTAINING PROTEIN"/>
    <property type="match status" value="1"/>
</dbReference>
<evidence type="ECO:0000313" key="3">
    <source>
        <dbReference type="Proteomes" id="UP000193200"/>
    </source>
</evidence>
<accession>A0A1Y5TYD3</accession>
<dbReference type="InterPro" id="IPR022742">
    <property type="entry name" value="Hydrolase_4"/>
</dbReference>
<gene>
    <name evidence="2" type="primary">mhpC_3</name>
    <name evidence="2" type="ORF">OCH7691_04223</name>
</gene>
<dbReference type="RefSeq" id="WP_085885559.1">
    <property type="nucleotide sequence ID" value="NZ_FWFR01000005.1"/>
</dbReference>
<dbReference type="OrthoDB" id="9798884at2"/>
<dbReference type="SUPFAM" id="SSF53474">
    <property type="entry name" value="alpha/beta-Hydrolases"/>
    <property type="match status" value="1"/>
</dbReference>
<feature type="domain" description="Serine aminopeptidase S33" evidence="1">
    <location>
        <begin position="70"/>
        <end position="180"/>
    </location>
</feature>
<dbReference type="GO" id="GO:0016787">
    <property type="term" value="F:hydrolase activity"/>
    <property type="evidence" value="ECO:0007669"/>
    <property type="project" value="UniProtKB-KW"/>
</dbReference>
<organism evidence="2 3">
    <name type="scientific">Oceanibacterium hippocampi</name>
    <dbReference type="NCBI Taxonomy" id="745714"/>
    <lineage>
        <taxon>Bacteria</taxon>
        <taxon>Pseudomonadati</taxon>
        <taxon>Pseudomonadota</taxon>
        <taxon>Alphaproteobacteria</taxon>
        <taxon>Sneathiellales</taxon>
        <taxon>Sneathiellaceae</taxon>
        <taxon>Oceanibacterium</taxon>
    </lineage>
</organism>
<dbReference type="EC" id="3.7.1.14" evidence="2"/>
<keyword evidence="3" id="KW-1185">Reference proteome</keyword>
<protein>
    <submittedName>
        <fullName evidence="2">2-hydroxy-6-oxononadienedioate/2-hydroxy-6-oxononatrienedioate hydrolase</fullName>
        <ecNumber evidence="2">3.7.1.14</ecNumber>
    </submittedName>
</protein>
<reference evidence="2 3" key="1">
    <citation type="submission" date="2017-03" db="EMBL/GenBank/DDBJ databases">
        <authorList>
            <person name="Afonso C.L."/>
            <person name="Miller P.J."/>
            <person name="Scott M.A."/>
            <person name="Spackman E."/>
            <person name="Goraichik I."/>
            <person name="Dimitrov K.M."/>
            <person name="Suarez D.L."/>
            <person name="Swayne D.E."/>
        </authorList>
    </citation>
    <scope>NUCLEOTIDE SEQUENCE [LARGE SCALE GENOMIC DNA]</scope>
    <source>
        <strain evidence="2 3">CECT 7691</strain>
    </source>
</reference>
<sequence>MRRRRATNLLLIVLAVYAVAAGLVWHFQRELLYGSGDPVAENIAPPGLNAVRFITEDGLTLYGWFKPPGEAKEIVVFFHGAQQSVADQWLRAQPLLTQGYGALLVEFRGYGGNPGDPSESGILLDARAALNYVLASGINPSRIVLFGRAMGADVAVSTALKTEVGALVLETPFTSFADYWTARFPWLPFGFLLKDRFATIEKIGRVKAPILILHGGRDPHVPIAQGRAVFEAAPAKKEAFFVDDAGDAELFDRGATEAVLDFLERVMQPDGQNGV</sequence>
<dbReference type="Gene3D" id="3.40.50.1820">
    <property type="entry name" value="alpha/beta hydrolase"/>
    <property type="match status" value="1"/>
</dbReference>
<name>A0A1Y5TYD3_9PROT</name>
<dbReference type="Proteomes" id="UP000193200">
    <property type="component" value="Unassembled WGS sequence"/>
</dbReference>
<evidence type="ECO:0000313" key="2">
    <source>
        <dbReference type="EMBL" id="SLN76889.1"/>
    </source>
</evidence>
<dbReference type="InParanoid" id="A0A1Y5TYD3"/>
<dbReference type="InterPro" id="IPR029058">
    <property type="entry name" value="AB_hydrolase_fold"/>
</dbReference>
<dbReference type="EMBL" id="FWFR01000005">
    <property type="protein sequence ID" value="SLN76889.1"/>
    <property type="molecule type" value="Genomic_DNA"/>
</dbReference>
<evidence type="ECO:0000259" key="1">
    <source>
        <dbReference type="Pfam" id="PF12146"/>
    </source>
</evidence>
<proteinExistence type="predicted"/>